<keyword evidence="3 6" id="KW-0479">Metal-binding</keyword>
<comment type="caution">
    <text evidence="9">The sequence shown here is derived from an EMBL/GenBank/DDBJ whole genome shotgun (WGS) entry which is preliminary data.</text>
</comment>
<keyword evidence="2 6" id="KW-0349">Heme</keyword>
<gene>
    <name evidence="9" type="ORF">JYP50_10860</name>
</gene>
<dbReference type="InterPro" id="IPR002323">
    <property type="entry name" value="Cyt_CIE"/>
</dbReference>
<dbReference type="GO" id="GO:0020037">
    <property type="term" value="F:heme binding"/>
    <property type="evidence" value="ECO:0007669"/>
    <property type="project" value="InterPro"/>
</dbReference>
<feature type="signal peptide" evidence="7">
    <location>
        <begin position="1"/>
        <end position="22"/>
    </location>
</feature>
<proteinExistence type="predicted"/>
<evidence type="ECO:0000256" key="1">
    <source>
        <dbReference type="ARBA" id="ARBA00022448"/>
    </source>
</evidence>
<reference evidence="9" key="1">
    <citation type="submission" date="2021-02" db="EMBL/GenBank/DDBJ databases">
        <title>PHA producing bacteria isolated from coastal sediment in Guangdong, Shenzhen.</title>
        <authorList>
            <person name="Zheng W."/>
            <person name="Yu S."/>
            <person name="Huang Y."/>
        </authorList>
    </citation>
    <scope>NUCLEOTIDE SEQUENCE</scope>
    <source>
        <strain evidence="9">TN14-10</strain>
    </source>
</reference>
<keyword evidence="10" id="KW-1185">Reference proteome</keyword>
<evidence type="ECO:0000256" key="4">
    <source>
        <dbReference type="ARBA" id="ARBA00022982"/>
    </source>
</evidence>
<dbReference type="AlphaFoldDB" id="A0A939DFD1"/>
<dbReference type="GO" id="GO:0005506">
    <property type="term" value="F:iron ion binding"/>
    <property type="evidence" value="ECO:0007669"/>
    <property type="project" value="InterPro"/>
</dbReference>
<evidence type="ECO:0000256" key="3">
    <source>
        <dbReference type="ARBA" id="ARBA00022723"/>
    </source>
</evidence>
<dbReference type="PROSITE" id="PS51007">
    <property type="entry name" value="CYTC"/>
    <property type="match status" value="1"/>
</dbReference>
<evidence type="ECO:0000313" key="9">
    <source>
        <dbReference type="EMBL" id="MBN7797095.1"/>
    </source>
</evidence>
<dbReference type="Pfam" id="PF13442">
    <property type="entry name" value="Cytochrome_CBB3"/>
    <property type="match status" value="1"/>
</dbReference>
<keyword evidence="4" id="KW-0249">Electron transport</keyword>
<evidence type="ECO:0000256" key="6">
    <source>
        <dbReference type="PROSITE-ProRule" id="PRU00433"/>
    </source>
</evidence>
<dbReference type="RefSeq" id="WP_206560542.1">
    <property type="nucleotide sequence ID" value="NZ_JAFKCZ010000007.1"/>
</dbReference>
<dbReference type="Gene3D" id="1.10.760.10">
    <property type="entry name" value="Cytochrome c-like domain"/>
    <property type="match status" value="1"/>
</dbReference>
<accession>A0A939DFD1</accession>
<keyword evidence="5 6" id="KW-0408">Iron</keyword>
<sequence>MKKLTLLAAISTLAVLAQPGMAQPPMEKYNKSCAVCHNTGAANAPKTHDVEAWKPRLDKGVDALVQSVNSGLNAMPPKGMCFDCSDDEYKALIEFMSSPAE</sequence>
<evidence type="ECO:0000256" key="5">
    <source>
        <dbReference type="ARBA" id="ARBA00023004"/>
    </source>
</evidence>
<keyword evidence="7" id="KW-0732">Signal</keyword>
<dbReference type="InterPro" id="IPR009056">
    <property type="entry name" value="Cyt_c-like_dom"/>
</dbReference>
<organism evidence="9 10">
    <name type="scientific">Parahaliea mediterranea</name>
    <dbReference type="NCBI Taxonomy" id="651086"/>
    <lineage>
        <taxon>Bacteria</taxon>
        <taxon>Pseudomonadati</taxon>
        <taxon>Pseudomonadota</taxon>
        <taxon>Gammaproteobacteria</taxon>
        <taxon>Cellvibrionales</taxon>
        <taxon>Halieaceae</taxon>
        <taxon>Parahaliea</taxon>
    </lineage>
</organism>
<dbReference type="Proteomes" id="UP000664303">
    <property type="component" value="Unassembled WGS sequence"/>
</dbReference>
<evidence type="ECO:0000259" key="8">
    <source>
        <dbReference type="PROSITE" id="PS51007"/>
    </source>
</evidence>
<dbReference type="PANTHER" id="PTHR40942">
    <property type="match status" value="1"/>
</dbReference>
<feature type="chain" id="PRO_5037628228" evidence="7">
    <location>
        <begin position="23"/>
        <end position="101"/>
    </location>
</feature>
<feature type="domain" description="Cytochrome c" evidence="8">
    <location>
        <begin position="20"/>
        <end position="100"/>
    </location>
</feature>
<dbReference type="GO" id="GO:0009055">
    <property type="term" value="F:electron transfer activity"/>
    <property type="evidence" value="ECO:0007669"/>
    <property type="project" value="InterPro"/>
</dbReference>
<dbReference type="PANTHER" id="PTHR40942:SF2">
    <property type="entry name" value="CYTOCHROME-RELATED"/>
    <property type="match status" value="1"/>
</dbReference>
<evidence type="ECO:0000256" key="2">
    <source>
        <dbReference type="ARBA" id="ARBA00022617"/>
    </source>
</evidence>
<keyword evidence="1" id="KW-0813">Transport</keyword>
<dbReference type="SUPFAM" id="SSF46626">
    <property type="entry name" value="Cytochrome c"/>
    <property type="match status" value="1"/>
</dbReference>
<evidence type="ECO:0000256" key="7">
    <source>
        <dbReference type="SAM" id="SignalP"/>
    </source>
</evidence>
<dbReference type="InterPro" id="IPR036909">
    <property type="entry name" value="Cyt_c-like_dom_sf"/>
</dbReference>
<protein>
    <submittedName>
        <fullName evidence="9">Cytochrome c5 family protein</fullName>
    </submittedName>
</protein>
<name>A0A939DFD1_9GAMM</name>
<evidence type="ECO:0000313" key="10">
    <source>
        <dbReference type="Proteomes" id="UP000664303"/>
    </source>
</evidence>
<dbReference type="PRINTS" id="PR00607">
    <property type="entry name" value="CYTCHROMECIE"/>
</dbReference>
<dbReference type="EMBL" id="JAFKCZ010000007">
    <property type="protein sequence ID" value="MBN7797095.1"/>
    <property type="molecule type" value="Genomic_DNA"/>
</dbReference>